<keyword evidence="1" id="KW-1133">Transmembrane helix</keyword>
<feature type="transmembrane region" description="Helical" evidence="1">
    <location>
        <begin position="79"/>
        <end position="98"/>
    </location>
</feature>
<keyword evidence="1" id="KW-0812">Transmembrane</keyword>
<reference evidence="2 3" key="1">
    <citation type="submission" date="2023-04" db="EMBL/GenBank/DDBJ databases">
        <title>Jannaschia ovalis sp. nov., a marine bacterium isolated from sea tidal flat.</title>
        <authorList>
            <person name="Kwon D.Y."/>
            <person name="Kim J.-J."/>
        </authorList>
    </citation>
    <scope>NUCLEOTIDE SEQUENCE [LARGE SCALE GENOMIC DNA]</scope>
    <source>
        <strain evidence="2 3">GRR-S6-38</strain>
    </source>
</reference>
<protein>
    <submittedName>
        <fullName evidence="2">Phage holin family protein</fullName>
    </submittedName>
</protein>
<organism evidence="2 3">
    <name type="scientific">Jannaschia ovalis</name>
    <dbReference type="NCBI Taxonomy" id="3038773"/>
    <lineage>
        <taxon>Bacteria</taxon>
        <taxon>Pseudomonadati</taxon>
        <taxon>Pseudomonadota</taxon>
        <taxon>Alphaproteobacteria</taxon>
        <taxon>Rhodobacterales</taxon>
        <taxon>Roseobacteraceae</taxon>
        <taxon>Jannaschia</taxon>
    </lineage>
</organism>
<name>A0ABY8LH11_9RHOB</name>
<dbReference type="Proteomes" id="UP001243420">
    <property type="component" value="Chromosome"/>
</dbReference>
<dbReference type="RefSeq" id="WP_279966341.1">
    <property type="nucleotide sequence ID" value="NZ_CP122537.1"/>
</dbReference>
<dbReference type="Pfam" id="PF07332">
    <property type="entry name" value="Phage_holin_3_6"/>
    <property type="match status" value="1"/>
</dbReference>
<dbReference type="InterPro" id="IPR009937">
    <property type="entry name" value="Phage_holin_3_6"/>
</dbReference>
<sequence>MKDEDRRKGTAGLFADVLTHVSNLVRKEMDLARAEMGENLQRAGVAVGLLVGAMVIALVALNVLAGALVAAIAELGLETGWAALIVGGVLALIAYLMVAKGLNDLKATSLAPTRTAKNVRRDAEAVKESM</sequence>
<proteinExistence type="predicted"/>
<keyword evidence="3" id="KW-1185">Reference proteome</keyword>
<dbReference type="EMBL" id="CP122537">
    <property type="protein sequence ID" value="WGH79469.1"/>
    <property type="molecule type" value="Genomic_DNA"/>
</dbReference>
<keyword evidence="1" id="KW-0472">Membrane</keyword>
<feature type="transmembrane region" description="Helical" evidence="1">
    <location>
        <begin position="43"/>
        <end position="73"/>
    </location>
</feature>
<accession>A0ABY8LH11</accession>
<evidence type="ECO:0000256" key="1">
    <source>
        <dbReference type="SAM" id="Phobius"/>
    </source>
</evidence>
<gene>
    <name evidence="2" type="ORF">P8627_04160</name>
</gene>
<evidence type="ECO:0000313" key="2">
    <source>
        <dbReference type="EMBL" id="WGH79469.1"/>
    </source>
</evidence>
<evidence type="ECO:0000313" key="3">
    <source>
        <dbReference type="Proteomes" id="UP001243420"/>
    </source>
</evidence>